<evidence type="ECO:0000256" key="1">
    <source>
        <dbReference type="SAM" id="Phobius"/>
    </source>
</evidence>
<evidence type="ECO:0000313" key="3">
    <source>
        <dbReference type="EMBL" id="QHH12321.1"/>
    </source>
</evidence>
<reference evidence="4 5" key="3">
    <citation type="submission" date="2019-08" db="EMBL/GenBank/DDBJ databases">
        <title>Emerging of two pre-pandemic pathogenic O4:KUT lineages of Vibrio parahaemolyticus in coastal eastern China.</title>
        <authorList>
            <person name="Yu H."/>
        </authorList>
    </citation>
    <scope>NUCLEOTIDE SEQUENCE [LARGE SCALE GENOMIC DNA]</scope>
    <source>
        <strain evidence="4 5">HZ17-383</strain>
    </source>
</reference>
<name>A0A2R9VI25_VIBPH</name>
<evidence type="ECO:0000313" key="5">
    <source>
        <dbReference type="Proteomes" id="UP000321504"/>
    </source>
</evidence>
<evidence type="ECO:0000313" key="2">
    <source>
        <dbReference type="EMBL" id="HAS6676292.1"/>
    </source>
</evidence>
<dbReference type="EMBL" id="CP034299">
    <property type="protein sequence ID" value="QHH12321.1"/>
    <property type="molecule type" value="Genomic_DNA"/>
</dbReference>
<gene>
    <name evidence="3" type="ORF">EHC69_23885</name>
    <name evidence="4" type="ORF">FVP01_04470</name>
    <name evidence="2" type="ORF">I7278_05645</name>
</gene>
<reference evidence="2" key="4">
    <citation type="submission" date="2019-12" db="EMBL/GenBank/DDBJ databases">
        <authorList>
            <consortium name="NCBI Pathogen Detection Project"/>
        </authorList>
    </citation>
    <scope>NUCLEOTIDE SEQUENCE</scope>
    <source>
        <strain evidence="2">1930</strain>
    </source>
</reference>
<dbReference type="EMBL" id="DACQKT010000002">
    <property type="protein sequence ID" value="HAS6676292.1"/>
    <property type="molecule type" value="Genomic_DNA"/>
</dbReference>
<dbReference type="Proteomes" id="UP000321504">
    <property type="component" value="Unassembled WGS sequence"/>
</dbReference>
<keyword evidence="1" id="KW-1133">Transmembrane helix</keyword>
<protein>
    <submittedName>
        <fullName evidence="2">Uncharacterized protein</fullName>
    </submittedName>
</protein>
<evidence type="ECO:0000313" key="4">
    <source>
        <dbReference type="EMBL" id="TXN18243.1"/>
    </source>
</evidence>
<feature type="transmembrane region" description="Helical" evidence="1">
    <location>
        <begin position="12"/>
        <end position="31"/>
    </location>
</feature>
<evidence type="ECO:0000313" key="6">
    <source>
        <dbReference type="Proteomes" id="UP000464718"/>
    </source>
</evidence>
<keyword evidence="1" id="KW-0812">Transmembrane</keyword>
<accession>A0A2R9VI25</accession>
<dbReference type="EMBL" id="VRMQ01000001">
    <property type="protein sequence ID" value="TXN18243.1"/>
    <property type="molecule type" value="Genomic_DNA"/>
</dbReference>
<proteinExistence type="predicted"/>
<reference evidence="2" key="1">
    <citation type="journal article" date="2018" name="Genome Biol.">
        <title>SKESA: strategic k-mer extension for scrupulous assemblies.</title>
        <authorList>
            <person name="Souvorov A."/>
            <person name="Agarwala R."/>
            <person name="Lipman D.J."/>
        </authorList>
    </citation>
    <scope>NUCLEOTIDE SEQUENCE</scope>
    <source>
        <strain evidence="2">1930</strain>
    </source>
</reference>
<dbReference type="AlphaFoldDB" id="A0A2R9VI25"/>
<keyword evidence="1" id="KW-0472">Membrane</keyword>
<dbReference type="Proteomes" id="UP000856022">
    <property type="component" value="Unassembled WGS sequence"/>
</dbReference>
<dbReference type="Proteomes" id="UP000464718">
    <property type="component" value="Chromosome ii"/>
</dbReference>
<organism evidence="2">
    <name type="scientific">Vibrio parahaemolyticus</name>
    <dbReference type="NCBI Taxonomy" id="670"/>
    <lineage>
        <taxon>Bacteria</taxon>
        <taxon>Pseudomonadati</taxon>
        <taxon>Pseudomonadota</taxon>
        <taxon>Gammaproteobacteria</taxon>
        <taxon>Vibrionales</taxon>
        <taxon>Vibrionaceae</taxon>
        <taxon>Vibrio</taxon>
    </lineage>
</organism>
<reference evidence="3 6" key="2">
    <citation type="submission" date="2018-12" db="EMBL/GenBank/DDBJ databases">
        <title>Genomic insights into the evolutionary origins and pathogenicity of five Vibrio parahaemolyticus strains isolated from the shrimp with acute hepatopancreatic necrosis disease (AHPND).</title>
        <authorList>
            <person name="Yang Q."/>
            <person name="Dong X."/>
            <person name="Xie G."/>
            <person name="Fu S."/>
            <person name="Zou P."/>
            <person name="Sun J."/>
            <person name="Wang Y."/>
            <person name="Huang J."/>
        </authorList>
    </citation>
    <scope>NUCLEOTIDE SEQUENCE [LARGE SCALE GENOMIC DNA]</scope>
    <source>
        <strain evidence="3 6">20160303005-1</strain>
    </source>
</reference>
<sequence length="54" mass="5951">MLNRLSQLSMAVIADLATALLLFGVVALFLWEQSNEMEFDAESVSNFVIGNHHG</sequence>